<accession>A0A7G9QJ92</accession>
<reference evidence="1 2" key="1">
    <citation type="submission" date="2020-08" db="EMBL/GenBank/DDBJ databases">
        <title>Genome sequence of Pedobacter roseus KACC 11594T.</title>
        <authorList>
            <person name="Hyun D.-W."/>
            <person name="Bae J.-W."/>
        </authorList>
    </citation>
    <scope>NUCLEOTIDE SEQUENCE [LARGE SCALE GENOMIC DNA]</scope>
    <source>
        <strain evidence="1 2">KACC 11594</strain>
    </source>
</reference>
<dbReference type="KEGG" id="proe:H9L23_04760"/>
<keyword evidence="2" id="KW-1185">Reference proteome</keyword>
<evidence type="ECO:0000313" key="2">
    <source>
        <dbReference type="Proteomes" id="UP000515806"/>
    </source>
</evidence>
<dbReference type="RefSeq" id="WP_187593898.1">
    <property type="nucleotide sequence ID" value="NZ_CP060723.1"/>
</dbReference>
<dbReference type="Proteomes" id="UP000515806">
    <property type="component" value="Chromosome"/>
</dbReference>
<protein>
    <submittedName>
        <fullName evidence="1">Uncharacterized protein</fullName>
    </submittedName>
</protein>
<dbReference type="AlphaFoldDB" id="A0A7G9QJ92"/>
<evidence type="ECO:0000313" key="1">
    <source>
        <dbReference type="EMBL" id="QNN43417.1"/>
    </source>
</evidence>
<name>A0A7G9QJ92_9SPHI</name>
<proteinExistence type="predicted"/>
<sequence length="45" mass="5353">MTLKALNIDKPSEKVLDFVRKLQSEKEAKLKKLDSEREKYFAKKK</sequence>
<dbReference type="EMBL" id="CP060723">
    <property type="protein sequence ID" value="QNN43417.1"/>
    <property type="molecule type" value="Genomic_DNA"/>
</dbReference>
<gene>
    <name evidence="1" type="ORF">H9L23_04760</name>
</gene>
<organism evidence="1 2">
    <name type="scientific">Pedobacter roseus</name>
    <dbReference type="NCBI Taxonomy" id="336820"/>
    <lineage>
        <taxon>Bacteria</taxon>
        <taxon>Pseudomonadati</taxon>
        <taxon>Bacteroidota</taxon>
        <taxon>Sphingobacteriia</taxon>
        <taxon>Sphingobacteriales</taxon>
        <taxon>Sphingobacteriaceae</taxon>
        <taxon>Pedobacter</taxon>
    </lineage>
</organism>